<evidence type="ECO:0008006" key="5">
    <source>
        <dbReference type="Google" id="ProtNLM"/>
    </source>
</evidence>
<evidence type="ECO:0000256" key="1">
    <source>
        <dbReference type="ARBA" id="ARBA00005417"/>
    </source>
</evidence>
<organism evidence="3 4">
    <name type="scientific">Deinococcus aetherius</name>
    <dbReference type="NCBI Taxonomy" id="200252"/>
    <lineage>
        <taxon>Bacteria</taxon>
        <taxon>Thermotogati</taxon>
        <taxon>Deinococcota</taxon>
        <taxon>Deinococci</taxon>
        <taxon>Deinococcales</taxon>
        <taxon>Deinococcaceae</taxon>
        <taxon>Deinococcus</taxon>
    </lineage>
</organism>
<accession>A0ABN6RCY6</accession>
<dbReference type="InterPro" id="IPR027417">
    <property type="entry name" value="P-loop_NTPase"/>
</dbReference>
<dbReference type="EMBL" id="AP026560">
    <property type="protein sequence ID" value="BDP40071.1"/>
    <property type="molecule type" value="Genomic_DNA"/>
</dbReference>
<proteinExistence type="inferred from homology"/>
<keyword evidence="2" id="KW-0813">Transport</keyword>
<dbReference type="PANTHER" id="PTHR42734:SF5">
    <property type="entry name" value="IRON TRANSPORT SYSTEM ATP-BINDING PROTEIN HI_0361-RELATED"/>
    <property type="match status" value="1"/>
</dbReference>
<dbReference type="Gene3D" id="3.40.50.300">
    <property type="entry name" value="P-loop containing nucleotide triphosphate hydrolases"/>
    <property type="match status" value="1"/>
</dbReference>
<comment type="similarity">
    <text evidence="1">Belongs to the ABC transporter superfamily.</text>
</comment>
<protein>
    <recommendedName>
        <fullName evidence="5">Manganese ABC transporter, ATP-binding protein SitB</fullName>
    </recommendedName>
</protein>
<evidence type="ECO:0000256" key="2">
    <source>
        <dbReference type="ARBA" id="ARBA00022448"/>
    </source>
</evidence>
<dbReference type="PANTHER" id="PTHR42734">
    <property type="entry name" value="METAL TRANSPORT SYSTEM ATP-BINDING PROTEIN TM_0124-RELATED"/>
    <property type="match status" value="1"/>
</dbReference>
<dbReference type="InterPro" id="IPR050153">
    <property type="entry name" value="Metal_Ion_Import_ABC"/>
</dbReference>
<name>A0ABN6RCY6_9DEIO</name>
<gene>
    <name evidence="3" type="ORF">DAETH_00400</name>
</gene>
<sequence length="108" mass="11506">MFLARSLAQEANLTFMDEPFAGVDAVTERAIVDVLRELRREGRTVVAVHHDLDTVRDYFDHVALLNVSLVASGSTEAAFTPANLRAAYGERHGALAAALAGDLPGAAT</sequence>
<evidence type="ECO:0000313" key="4">
    <source>
        <dbReference type="Proteomes" id="UP001064971"/>
    </source>
</evidence>
<keyword evidence="4" id="KW-1185">Reference proteome</keyword>
<dbReference type="SUPFAM" id="SSF52540">
    <property type="entry name" value="P-loop containing nucleoside triphosphate hydrolases"/>
    <property type="match status" value="1"/>
</dbReference>
<reference evidence="3" key="1">
    <citation type="submission" date="2022-07" db="EMBL/GenBank/DDBJ databases">
        <title>Complete Genome Sequence of the Radioresistant Bacterium Deinococcus aetherius ST0316, Isolated from the Air Dust collected in Lower Stratosphere above Japan.</title>
        <authorList>
            <person name="Satoh K."/>
            <person name="Hagiwara K."/>
            <person name="Katsumata K."/>
            <person name="Kubo A."/>
            <person name="Yokobori S."/>
            <person name="Yamagishi A."/>
            <person name="Oono Y."/>
            <person name="Narumi I."/>
        </authorList>
    </citation>
    <scope>NUCLEOTIDE SEQUENCE</scope>
    <source>
        <strain evidence="3">ST0316</strain>
    </source>
</reference>
<evidence type="ECO:0000313" key="3">
    <source>
        <dbReference type="EMBL" id="BDP40071.1"/>
    </source>
</evidence>
<dbReference type="Proteomes" id="UP001064971">
    <property type="component" value="Chromosome"/>
</dbReference>